<gene>
    <name evidence="1" type="ordered locus">Rumal_3816</name>
</gene>
<keyword evidence="1" id="KW-0614">Plasmid</keyword>
<dbReference type="Proteomes" id="UP000006919">
    <property type="component" value="Plasmid pRUMAL02"/>
</dbReference>
<sequence>MHKKIVTAAISRVTENSGKFVETAPAYLIIKGAV</sequence>
<name>E6UKQ0_RUMA7</name>
<evidence type="ECO:0000313" key="2">
    <source>
        <dbReference type="Proteomes" id="UP000006919"/>
    </source>
</evidence>
<dbReference type="KEGG" id="ral:Rumal_3816"/>
<dbReference type="EMBL" id="CP002405">
    <property type="protein sequence ID" value="ADU24246.1"/>
    <property type="molecule type" value="Genomic_DNA"/>
</dbReference>
<reference evidence="2" key="1">
    <citation type="journal article" date="2011" name="J. Bacteriol.">
        <title>Complete genome of the cellulolytic ruminal bacterium Ruminococcus albus 7.</title>
        <authorList>
            <person name="Suen G."/>
            <person name="Stevenson D.M."/>
            <person name="Bruce D.C."/>
            <person name="Chertkov O."/>
            <person name="Copeland A."/>
            <person name="Cheng J.F."/>
            <person name="Detter C."/>
            <person name="Detter J.C."/>
            <person name="Goodwin L.A."/>
            <person name="Han C.S."/>
            <person name="Hauser L.J."/>
            <person name="Ivanova N.N."/>
            <person name="Kyrpides N.C."/>
            <person name="Land M.L."/>
            <person name="Lapidus A."/>
            <person name="Lucas S."/>
            <person name="Ovchinnikova G."/>
            <person name="Pitluck S."/>
            <person name="Tapia R."/>
            <person name="Woyke T."/>
            <person name="Boyum J."/>
            <person name="Mead D."/>
            <person name="Weimer P.J."/>
        </authorList>
    </citation>
    <scope>NUCLEOTIDE SEQUENCE [LARGE SCALE GENOMIC DNA]</scope>
    <source>
        <strain evidence="2">ATCC 27210 / DSM 20455 / JCM 14654 / NCDO 2250 / 7</strain>
        <plasmid evidence="2">pRUMAL02</plasmid>
    </source>
</reference>
<organism evidence="1 2">
    <name type="scientific">Ruminococcus albus (strain ATCC 27210 / DSM 20455 / JCM 14654 / NCDO 2250 / 7)</name>
    <dbReference type="NCBI Taxonomy" id="697329"/>
    <lineage>
        <taxon>Bacteria</taxon>
        <taxon>Bacillati</taxon>
        <taxon>Bacillota</taxon>
        <taxon>Clostridia</taxon>
        <taxon>Eubacteriales</taxon>
        <taxon>Oscillospiraceae</taxon>
        <taxon>Ruminococcus</taxon>
    </lineage>
</organism>
<evidence type="ECO:0000313" key="1">
    <source>
        <dbReference type="EMBL" id="ADU24246.1"/>
    </source>
</evidence>
<geneLocation type="plasmid" evidence="1 2">
    <name>pRUMAL02</name>
</geneLocation>
<protein>
    <submittedName>
        <fullName evidence="1">Uncharacterized protein</fullName>
    </submittedName>
</protein>
<dbReference type="AlphaFoldDB" id="E6UKQ0"/>
<accession>E6UKQ0</accession>
<dbReference type="HOGENOM" id="CLU_3375716_0_0_9"/>
<proteinExistence type="predicted"/>